<keyword evidence="5 9" id="KW-0812">Transmembrane</keyword>
<feature type="transmembrane region" description="Helical" evidence="9">
    <location>
        <begin position="98"/>
        <end position="126"/>
    </location>
</feature>
<feature type="domain" description="RCK C-terminal" evidence="10">
    <location>
        <begin position="302"/>
        <end position="387"/>
    </location>
</feature>
<feature type="transmembrane region" description="Helical" evidence="9">
    <location>
        <begin position="532"/>
        <end position="553"/>
    </location>
</feature>
<dbReference type="InterPro" id="IPR000802">
    <property type="entry name" value="Arsenical_pump_ArsB"/>
</dbReference>
<dbReference type="InterPro" id="IPR031312">
    <property type="entry name" value="Na/sul_symport_CS"/>
</dbReference>
<dbReference type="InterPro" id="IPR051679">
    <property type="entry name" value="DASS-Related_Transporters"/>
</dbReference>
<feature type="domain" description="RCK C-terminal" evidence="10">
    <location>
        <begin position="214"/>
        <end position="298"/>
    </location>
</feature>
<keyword evidence="7 9" id="KW-1133">Transmembrane helix</keyword>
<feature type="transmembrane region" description="Helical" evidence="9">
    <location>
        <begin position="507"/>
        <end position="525"/>
    </location>
</feature>
<feature type="transmembrane region" description="Helical" evidence="9">
    <location>
        <begin position="573"/>
        <end position="593"/>
    </location>
</feature>
<proteinExistence type="inferred from homology"/>
<evidence type="ECO:0000256" key="5">
    <source>
        <dbReference type="ARBA" id="ARBA00022692"/>
    </source>
</evidence>
<evidence type="ECO:0000256" key="9">
    <source>
        <dbReference type="SAM" id="Phobius"/>
    </source>
</evidence>
<dbReference type="Proteomes" id="UP000199054">
    <property type="component" value="Unassembled WGS sequence"/>
</dbReference>
<protein>
    <submittedName>
        <fullName evidence="11">Di-and tricarboxylate transporter</fullName>
    </submittedName>
</protein>
<dbReference type="Pfam" id="PF02080">
    <property type="entry name" value="TrkA_C"/>
    <property type="match status" value="1"/>
</dbReference>
<feature type="transmembrane region" description="Helical" evidence="9">
    <location>
        <begin position="7"/>
        <end position="28"/>
    </location>
</feature>
<keyword evidence="12" id="KW-1185">Reference proteome</keyword>
<dbReference type="EMBL" id="FODE01000015">
    <property type="protein sequence ID" value="SEN75671.1"/>
    <property type="molecule type" value="Genomic_DNA"/>
</dbReference>
<feature type="transmembrane region" description="Helical" evidence="9">
    <location>
        <begin position="188"/>
        <end position="208"/>
    </location>
</feature>
<dbReference type="GO" id="GO:0006813">
    <property type="term" value="P:potassium ion transport"/>
    <property type="evidence" value="ECO:0007669"/>
    <property type="project" value="InterPro"/>
</dbReference>
<evidence type="ECO:0000256" key="1">
    <source>
        <dbReference type="ARBA" id="ARBA00004651"/>
    </source>
</evidence>
<keyword evidence="3" id="KW-0813">Transport</keyword>
<name>A0A1H8J517_9RHOB</name>
<dbReference type="Gene3D" id="3.30.70.1450">
    <property type="entry name" value="Regulator of K+ conductance, C-terminal domain"/>
    <property type="match status" value="1"/>
</dbReference>
<dbReference type="PROSITE" id="PS51202">
    <property type="entry name" value="RCK_C"/>
    <property type="match status" value="2"/>
</dbReference>
<evidence type="ECO:0000256" key="7">
    <source>
        <dbReference type="ARBA" id="ARBA00022989"/>
    </source>
</evidence>
<dbReference type="GO" id="GO:0008324">
    <property type="term" value="F:monoatomic cation transmembrane transporter activity"/>
    <property type="evidence" value="ECO:0007669"/>
    <property type="project" value="InterPro"/>
</dbReference>
<reference evidence="11 12" key="1">
    <citation type="submission" date="2016-10" db="EMBL/GenBank/DDBJ databases">
        <authorList>
            <person name="de Groot N.N."/>
        </authorList>
    </citation>
    <scope>NUCLEOTIDE SEQUENCE [LARGE SCALE GENOMIC DNA]</scope>
    <source>
        <strain evidence="11 12">DSM 8512</strain>
    </source>
</reference>
<dbReference type="GO" id="GO:0005886">
    <property type="term" value="C:plasma membrane"/>
    <property type="evidence" value="ECO:0007669"/>
    <property type="project" value="UniProtKB-SubCell"/>
</dbReference>
<keyword evidence="4" id="KW-1003">Cell membrane</keyword>
<dbReference type="RefSeq" id="WP_336390089.1">
    <property type="nucleotide sequence ID" value="NZ_CP067124.1"/>
</dbReference>
<feature type="transmembrane region" description="Helical" evidence="9">
    <location>
        <begin position="34"/>
        <end position="51"/>
    </location>
</feature>
<dbReference type="Pfam" id="PF03600">
    <property type="entry name" value="CitMHS"/>
    <property type="match status" value="1"/>
</dbReference>
<evidence type="ECO:0000313" key="11">
    <source>
        <dbReference type="EMBL" id="SEN75671.1"/>
    </source>
</evidence>
<evidence type="ECO:0000313" key="12">
    <source>
        <dbReference type="Proteomes" id="UP000199054"/>
    </source>
</evidence>
<dbReference type="InterPro" id="IPR004680">
    <property type="entry name" value="Cit_transptr-like_dom"/>
</dbReference>
<organism evidence="11 12">
    <name type="scientific">Paracoccus alcaliphilus</name>
    <dbReference type="NCBI Taxonomy" id="34002"/>
    <lineage>
        <taxon>Bacteria</taxon>
        <taxon>Pseudomonadati</taxon>
        <taxon>Pseudomonadota</taxon>
        <taxon>Alphaproteobacteria</taxon>
        <taxon>Rhodobacterales</taxon>
        <taxon>Paracoccaceae</taxon>
        <taxon>Paracoccus</taxon>
    </lineage>
</organism>
<keyword evidence="8 9" id="KW-0472">Membrane</keyword>
<feature type="transmembrane region" description="Helical" evidence="9">
    <location>
        <begin position="405"/>
        <end position="438"/>
    </location>
</feature>
<feature type="transmembrane region" description="Helical" evidence="9">
    <location>
        <begin position="450"/>
        <end position="468"/>
    </location>
</feature>
<evidence type="ECO:0000256" key="6">
    <source>
        <dbReference type="ARBA" id="ARBA00022737"/>
    </source>
</evidence>
<dbReference type="STRING" id="34002.SAMN04489859_101587"/>
<sequence>MIIQSFILAYAPYIALFVMFLTFIGFALEIFPTEVTAATGAAVFVLLGILSPNEAFSVFSNPAPLTIAAMFVLTGALVRAGVIERVVGIILDFAGDRLWLAIISLAIGVMLIGGFVNNTPLVLVLIPVTIRISREFGIAATRLLIPVSYITILAGTMTLIGTSTNLLVDGVARENGIAPFSIFEITPVGLVTALSGLLLLGLFGRFLLPDRPDEETETDLSDAAYMSEITILEEGDFTENPIGEIGALKLSNLRVLGVGRGNGVLRDDLDQQELGKGDYLVISATSSELLTLAERDDIRVGMNGPRTPQDEPVLAEAVLAPQQAIVGRSIGQLGLASRFGVRVVGIHRHNHTATGQNMRSTVLRAADRLLLEGPASGLDEMSQRGVVVSVSRTSGRAFRRNKAPIAILALVAVVVLAALNVMSIGMLAMLAVVGILILRCIDSDEAWGSIDASILVLIFAMLMIGLGLQKSGAVDLIVEVISPWLVGLSPLMLLIVVYLLTSTLTELITNNAVAVVMTPIVIGLASETGVDARPLIVAVMFAASASFATPIGYQTNTLVYAAGNYRFFDFVKVGVPLNIVVGLATCVAIYFYYGM</sequence>
<evidence type="ECO:0000256" key="3">
    <source>
        <dbReference type="ARBA" id="ARBA00022448"/>
    </source>
</evidence>
<feature type="transmembrane region" description="Helical" evidence="9">
    <location>
        <begin position="480"/>
        <end position="501"/>
    </location>
</feature>
<dbReference type="AlphaFoldDB" id="A0A1H8J517"/>
<feature type="transmembrane region" description="Helical" evidence="9">
    <location>
        <begin position="63"/>
        <end position="83"/>
    </location>
</feature>
<dbReference type="PANTHER" id="PTHR43652">
    <property type="entry name" value="BASIC AMINO ACID ANTIPORTER YFCC-RELATED"/>
    <property type="match status" value="1"/>
</dbReference>
<comment type="subcellular location">
    <subcellularLocation>
        <location evidence="1">Cell membrane</location>
        <topology evidence="1">Multi-pass membrane protein</topology>
    </subcellularLocation>
</comment>
<feature type="transmembrane region" description="Helical" evidence="9">
    <location>
        <begin position="147"/>
        <end position="168"/>
    </location>
</feature>
<keyword evidence="6" id="KW-0677">Repeat</keyword>
<gene>
    <name evidence="11" type="ORF">SAMN04489859_101587</name>
</gene>
<dbReference type="InterPro" id="IPR036721">
    <property type="entry name" value="RCK_C_sf"/>
</dbReference>
<evidence type="ECO:0000256" key="2">
    <source>
        <dbReference type="ARBA" id="ARBA00009843"/>
    </source>
</evidence>
<dbReference type="SUPFAM" id="SSF116726">
    <property type="entry name" value="TrkA C-terminal domain-like"/>
    <property type="match status" value="2"/>
</dbReference>
<evidence type="ECO:0000256" key="8">
    <source>
        <dbReference type="ARBA" id="ARBA00023136"/>
    </source>
</evidence>
<evidence type="ECO:0000256" key="4">
    <source>
        <dbReference type="ARBA" id="ARBA00022475"/>
    </source>
</evidence>
<dbReference type="PANTHER" id="PTHR43652:SF2">
    <property type="entry name" value="BASIC AMINO ACID ANTIPORTER YFCC-RELATED"/>
    <property type="match status" value="1"/>
</dbReference>
<evidence type="ECO:0000259" key="10">
    <source>
        <dbReference type="PROSITE" id="PS51202"/>
    </source>
</evidence>
<dbReference type="GO" id="GO:0015105">
    <property type="term" value="F:arsenite transmembrane transporter activity"/>
    <property type="evidence" value="ECO:0007669"/>
    <property type="project" value="InterPro"/>
</dbReference>
<comment type="similarity">
    <text evidence="2">Belongs to the CitM (TC 2.A.11) transporter family.</text>
</comment>
<dbReference type="PRINTS" id="PR00758">
    <property type="entry name" value="ARSENICPUMP"/>
</dbReference>
<dbReference type="InterPro" id="IPR006037">
    <property type="entry name" value="RCK_C"/>
</dbReference>
<accession>A0A1H8J517</accession>
<dbReference type="PROSITE" id="PS01271">
    <property type="entry name" value="NA_SULFATE"/>
    <property type="match status" value="1"/>
</dbReference>